<dbReference type="EMBL" id="JAHQIW010000070">
    <property type="protein sequence ID" value="KAJ1345790.1"/>
    <property type="molecule type" value="Genomic_DNA"/>
</dbReference>
<name>A0AAD5QFJ4_PARTN</name>
<dbReference type="Proteomes" id="UP001196413">
    <property type="component" value="Unassembled WGS sequence"/>
</dbReference>
<evidence type="ECO:0000313" key="2">
    <source>
        <dbReference type="EMBL" id="KAJ1345790.1"/>
    </source>
</evidence>
<gene>
    <name evidence="2" type="ORF">KIN20_000406</name>
</gene>
<dbReference type="InterPro" id="IPR016024">
    <property type="entry name" value="ARM-type_fold"/>
</dbReference>
<keyword evidence="3" id="KW-1185">Reference proteome</keyword>
<accession>A0AAD5QFJ4</accession>
<dbReference type="InterPro" id="IPR011989">
    <property type="entry name" value="ARM-like"/>
</dbReference>
<comment type="caution">
    <text evidence="2">The sequence shown here is derived from an EMBL/GenBank/DDBJ whole genome shotgun (WGS) entry which is preliminary data.</text>
</comment>
<protein>
    <submittedName>
        <fullName evidence="2">Uncharacterized protein</fullName>
    </submittedName>
</protein>
<dbReference type="AlphaFoldDB" id="A0AAD5QFJ4"/>
<dbReference type="SUPFAM" id="SSF48371">
    <property type="entry name" value="ARM repeat"/>
    <property type="match status" value="1"/>
</dbReference>
<organism evidence="2 3">
    <name type="scientific">Parelaphostrongylus tenuis</name>
    <name type="common">Meningeal worm</name>
    <dbReference type="NCBI Taxonomy" id="148309"/>
    <lineage>
        <taxon>Eukaryota</taxon>
        <taxon>Metazoa</taxon>
        <taxon>Ecdysozoa</taxon>
        <taxon>Nematoda</taxon>
        <taxon>Chromadorea</taxon>
        <taxon>Rhabditida</taxon>
        <taxon>Rhabditina</taxon>
        <taxon>Rhabditomorpha</taxon>
        <taxon>Strongyloidea</taxon>
        <taxon>Metastrongylidae</taxon>
        <taxon>Parelaphostrongylus</taxon>
    </lineage>
</organism>
<reference evidence="2" key="1">
    <citation type="submission" date="2021-06" db="EMBL/GenBank/DDBJ databases">
        <title>Parelaphostrongylus tenuis whole genome reference sequence.</title>
        <authorList>
            <person name="Garwood T.J."/>
            <person name="Larsen P.A."/>
            <person name="Fountain-Jones N.M."/>
            <person name="Garbe J.R."/>
            <person name="Macchietto M.G."/>
            <person name="Kania S.A."/>
            <person name="Gerhold R.W."/>
            <person name="Richards J.E."/>
            <person name="Wolf T.M."/>
        </authorList>
    </citation>
    <scope>NUCLEOTIDE SEQUENCE</scope>
    <source>
        <strain evidence="2">MNPRO001-30</strain>
        <tissue evidence="2">Meninges</tissue>
    </source>
</reference>
<dbReference type="Gene3D" id="1.25.10.10">
    <property type="entry name" value="Leucine-rich Repeat Variant"/>
    <property type="match status" value="1"/>
</dbReference>
<evidence type="ECO:0000256" key="1">
    <source>
        <dbReference type="SAM" id="MobiDB-lite"/>
    </source>
</evidence>
<feature type="region of interest" description="Disordered" evidence="1">
    <location>
        <begin position="220"/>
        <end position="243"/>
    </location>
</feature>
<sequence length="349" mass="39054">MQIVMDILNVFVSSYHDSLGEWLQFLLLKLLHKSGVEILPTVVQPLNMALKAVRTTFRPELQLIAVCKNIQDPIQTPPVKVKAATLNYLHELLQGMEQGSSLARDEIRAAVQKIFYWMEDPKNAAIKVACERVIYDFFSLNTADFSTILSNYPPQWREFAYSLLKKNKPSAIDTTTQRSPVSVGTPHRETVSDISSQIANFVDGRGGSVGPLTASVNLSDSPNSSSHFLNDGLSKGSPATNDGDLSLSNIGELESTMYLKDDPQLQNDYIATLLKELSTLDPSRRNEQNHVLQLLQQMVSEGSLTTWEENFKPLLLHIFNVLSENDVTLKRNALKTAHKDLRCSSYEFL</sequence>
<proteinExistence type="predicted"/>
<evidence type="ECO:0000313" key="3">
    <source>
        <dbReference type="Proteomes" id="UP001196413"/>
    </source>
</evidence>